<dbReference type="NCBIfam" id="NF009466">
    <property type="entry name" value="PRK12826.1-2"/>
    <property type="match status" value="1"/>
</dbReference>
<evidence type="ECO:0000313" key="5">
    <source>
        <dbReference type="EMBL" id="RDV84808.1"/>
    </source>
</evidence>
<comment type="caution">
    <text evidence="5">The sequence shown here is derived from an EMBL/GenBank/DDBJ whole genome shotgun (WGS) entry which is preliminary data.</text>
</comment>
<dbReference type="OrthoDB" id="9803333at2"/>
<dbReference type="PRINTS" id="PR00080">
    <property type="entry name" value="SDRFAMILY"/>
</dbReference>
<dbReference type="GO" id="GO:0008202">
    <property type="term" value="P:steroid metabolic process"/>
    <property type="evidence" value="ECO:0007669"/>
    <property type="project" value="UniProtKB-KW"/>
</dbReference>
<dbReference type="PROSITE" id="PS00061">
    <property type="entry name" value="ADH_SHORT"/>
    <property type="match status" value="1"/>
</dbReference>
<evidence type="ECO:0000256" key="2">
    <source>
        <dbReference type="ARBA" id="ARBA00023002"/>
    </source>
</evidence>
<proteinExistence type="inferred from homology"/>
<dbReference type="FunFam" id="3.40.50.720:FF:000173">
    <property type="entry name" value="3-oxoacyl-[acyl-carrier protein] reductase"/>
    <property type="match status" value="1"/>
</dbReference>
<dbReference type="SUPFAM" id="SSF51735">
    <property type="entry name" value="NAD(P)-binding Rossmann-fold domains"/>
    <property type="match status" value="1"/>
</dbReference>
<dbReference type="AlphaFoldDB" id="A0A3D8P843"/>
<dbReference type="Proteomes" id="UP000256329">
    <property type="component" value="Unassembled WGS sequence"/>
</dbReference>
<dbReference type="PANTHER" id="PTHR42879:SF2">
    <property type="entry name" value="3-OXOACYL-[ACYL-CARRIER-PROTEIN] REDUCTASE FABG"/>
    <property type="match status" value="1"/>
</dbReference>
<evidence type="ECO:0000259" key="4">
    <source>
        <dbReference type="SMART" id="SM00822"/>
    </source>
</evidence>
<dbReference type="GO" id="GO:0016491">
    <property type="term" value="F:oxidoreductase activity"/>
    <property type="evidence" value="ECO:0007669"/>
    <property type="project" value="UniProtKB-KW"/>
</dbReference>
<feature type="domain" description="Ketoreductase" evidence="4">
    <location>
        <begin position="10"/>
        <end position="190"/>
    </location>
</feature>
<sequence>MEERRPLEGKVALVTGASRGIGAAVALALAQSGAAVAVNFCRSAAQAEEVARRCREWGVKAQAFRADVTDPEEVRRLFAAVSAELGPVSILVNNAGMGLRRLLMDTSDEEWEKLLRVNLSGPFYCCREALPSMIRQRWGRIINIASVWGITGASCEAAYAATKGGLIALTKSLAREVGSAGITVNALAPGPIETDLLREELTPEELAALAEAVPPGRLGRPEEVAAACVFLASPAAAFINGQVLGLDGGWILF</sequence>
<comment type="similarity">
    <text evidence="1">Belongs to the short-chain dehydrogenases/reductases (SDR) family.</text>
</comment>
<dbReference type="EMBL" id="QSLN01000001">
    <property type="protein sequence ID" value="RDV84808.1"/>
    <property type="molecule type" value="Genomic_DNA"/>
</dbReference>
<dbReference type="GO" id="GO:0032787">
    <property type="term" value="P:monocarboxylic acid metabolic process"/>
    <property type="evidence" value="ECO:0007669"/>
    <property type="project" value="UniProtKB-ARBA"/>
</dbReference>
<dbReference type="PANTHER" id="PTHR42879">
    <property type="entry name" value="3-OXOACYL-(ACYL-CARRIER-PROTEIN) REDUCTASE"/>
    <property type="match status" value="1"/>
</dbReference>
<keyword evidence="3" id="KW-0443">Lipid metabolism</keyword>
<dbReference type="InterPro" id="IPR057326">
    <property type="entry name" value="KR_dom"/>
</dbReference>
<keyword evidence="3" id="KW-0753">Steroid metabolism</keyword>
<protein>
    <submittedName>
        <fullName evidence="5">3-oxoacyl-ACP reductase FabG</fullName>
    </submittedName>
</protein>
<evidence type="ECO:0000256" key="1">
    <source>
        <dbReference type="ARBA" id="ARBA00006484"/>
    </source>
</evidence>
<dbReference type="Gene3D" id="3.40.50.720">
    <property type="entry name" value="NAD(P)-binding Rossmann-like Domain"/>
    <property type="match status" value="1"/>
</dbReference>
<keyword evidence="6" id="KW-1185">Reference proteome</keyword>
<organism evidence="5 6">
    <name type="scientific">Ammonifex thiophilus</name>
    <dbReference type="NCBI Taxonomy" id="444093"/>
    <lineage>
        <taxon>Bacteria</taxon>
        <taxon>Bacillati</taxon>
        <taxon>Bacillota</taxon>
        <taxon>Clostridia</taxon>
        <taxon>Thermoanaerobacterales</taxon>
        <taxon>Thermoanaerobacteraceae</taxon>
        <taxon>Ammonifex</taxon>
    </lineage>
</organism>
<dbReference type="InterPro" id="IPR002347">
    <property type="entry name" value="SDR_fam"/>
</dbReference>
<dbReference type="RefSeq" id="WP_115791802.1">
    <property type="nucleotide sequence ID" value="NZ_QSLN01000001.1"/>
</dbReference>
<dbReference type="NCBIfam" id="NF047420">
    <property type="entry name" value="EF_P_mod_YmfI"/>
    <property type="match status" value="1"/>
</dbReference>
<dbReference type="InterPro" id="IPR020904">
    <property type="entry name" value="Sc_DH/Rdtase_CS"/>
</dbReference>
<dbReference type="Pfam" id="PF13561">
    <property type="entry name" value="adh_short_C2"/>
    <property type="match status" value="1"/>
</dbReference>
<dbReference type="InterPro" id="IPR036291">
    <property type="entry name" value="NAD(P)-bd_dom_sf"/>
</dbReference>
<dbReference type="InterPro" id="IPR050259">
    <property type="entry name" value="SDR"/>
</dbReference>
<dbReference type="NCBIfam" id="NF005559">
    <property type="entry name" value="PRK07231.1"/>
    <property type="match status" value="1"/>
</dbReference>
<dbReference type="PRINTS" id="PR00081">
    <property type="entry name" value="GDHRDH"/>
</dbReference>
<name>A0A3D8P843_9THEO</name>
<reference evidence="5 6" key="1">
    <citation type="submission" date="2018-08" db="EMBL/GenBank/DDBJ databases">
        <title>Form III RuBisCO-mediated autotrophy in Thermodesulfobium bacteria.</title>
        <authorList>
            <person name="Toshchakov S.V."/>
            <person name="Kublanov I.V."/>
            <person name="Frolov E."/>
            <person name="Bonch-Osmolovskaya E.A."/>
            <person name="Tourova T.P."/>
            <person name="Chernych N.A."/>
            <person name="Lebedinsky A.V."/>
        </authorList>
    </citation>
    <scope>NUCLEOTIDE SEQUENCE [LARGE SCALE GENOMIC DNA]</scope>
    <source>
        <strain evidence="5 6">SR</strain>
    </source>
</reference>
<evidence type="ECO:0000313" key="6">
    <source>
        <dbReference type="Proteomes" id="UP000256329"/>
    </source>
</evidence>
<evidence type="ECO:0000256" key="3">
    <source>
        <dbReference type="ARBA" id="ARBA00023221"/>
    </source>
</evidence>
<dbReference type="SMART" id="SM00822">
    <property type="entry name" value="PKS_KR"/>
    <property type="match status" value="1"/>
</dbReference>
<accession>A0A3D8P843</accession>
<gene>
    <name evidence="5" type="ORF">DXX99_01845</name>
</gene>
<keyword evidence="2" id="KW-0560">Oxidoreductase</keyword>